<feature type="region of interest" description="Disordered" evidence="2">
    <location>
        <begin position="311"/>
        <end position="369"/>
    </location>
</feature>
<reference evidence="3 4" key="1">
    <citation type="submission" date="2024-03" db="EMBL/GenBank/DDBJ databases">
        <title>Complete genome sequence of the green alga Chloropicon roscoffensis RCC1871.</title>
        <authorList>
            <person name="Lemieux C."/>
            <person name="Pombert J.-F."/>
            <person name="Otis C."/>
            <person name="Turmel M."/>
        </authorList>
    </citation>
    <scope>NUCLEOTIDE SEQUENCE [LARGE SCALE GENOMIC DNA]</scope>
    <source>
        <strain evidence="3 4">RCC1871</strain>
    </source>
</reference>
<evidence type="ECO:0000313" key="4">
    <source>
        <dbReference type="Proteomes" id="UP001472866"/>
    </source>
</evidence>
<feature type="compositionally biased region" description="Gly residues" evidence="2">
    <location>
        <begin position="336"/>
        <end position="347"/>
    </location>
</feature>
<organism evidence="3 4">
    <name type="scientific">Chloropicon roscoffensis</name>
    <dbReference type="NCBI Taxonomy" id="1461544"/>
    <lineage>
        <taxon>Eukaryota</taxon>
        <taxon>Viridiplantae</taxon>
        <taxon>Chlorophyta</taxon>
        <taxon>Chloropicophyceae</taxon>
        <taxon>Chloropicales</taxon>
        <taxon>Chloropicaceae</taxon>
        <taxon>Chloropicon</taxon>
    </lineage>
</organism>
<dbReference type="InterPro" id="IPR018797">
    <property type="entry name" value="FAM98"/>
</dbReference>
<dbReference type="EMBL" id="CP151502">
    <property type="protein sequence ID" value="WZN59788.1"/>
    <property type="molecule type" value="Genomic_DNA"/>
</dbReference>
<evidence type="ECO:0000256" key="2">
    <source>
        <dbReference type="SAM" id="MobiDB-lite"/>
    </source>
</evidence>
<feature type="compositionally biased region" description="Basic and acidic residues" evidence="2">
    <location>
        <begin position="311"/>
        <end position="323"/>
    </location>
</feature>
<gene>
    <name evidence="3" type="ORF">HKI87_02g13140</name>
</gene>
<protein>
    <submittedName>
        <fullName evidence="3">DUF2465 domain-containing protein</fullName>
    </submittedName>
</protein>
<proteinExistence type="inferred from homology"/>
<sequence>MEVDNPFSSAEQRAGDLLDRLNDLGGLDAGLTEEDLYDTNAACREPFRTLCAGLASLARAVSVAVVEGDHPASAELEPLLRAVETHAATSAASVHLDRSLALLARSLSPPRGEGNPSRIDALEEVVQFVQASTMLLVRTPTPSPRAREVSESIRSLARALGAPQSRTAASTLESCRDAVLALCPDSDPAAAAGEGSPLLRESALTEDQLQVLRRVHRAMREEYKVRRQTLSKRAAVTLQSLQCSARVRNPVEVRSIIERGLSRMGDEPSVDFGEVFEVTRADLQHLQSKVTAAGMRTNFRSSVKGVLIGKVPDRGGRVGDKRAGGPAMPAWAPRKSGGGGGGGGGGRGGHHNHGKGGKNNKRRNNKRKP</sequence>
<dbReference type="PANTHER" id="PTHR31353:SF1">
    <property type="entry name" value="PROTEIN FAM98B"/>
    <property type="match status" value="1"/>
</dbReference>
<accession>A0AAX4P1J9</accession>
<name>A0AAX4P1J9_9CHLO</name>
<evidence type="ECO:0000313" key="3">
    <source>
        <dbReference type="EMBL" id="WZN59788.1"/>
    </source>
</evidence>
<dbReference type="Proteomes" id="UP001472866">
    <property type="component" value="Chromosome 02"/>
</dbReference>
<comment type="similarity">
    <text evidence="1">Belongs to the FAM98 family.</text>
</comment>
<evidence type="ECO:0000256" key="1">
    <source>
        <dbReference type="ARBA" id="ARBA00007218"/>
    </source>
</evidence>
<dbReference type="Pfam" id="PF10239">
    <property type="entry name" value="DUF2465"/>
    <property type="match status" value="1"/>
</dbReference>
<feature type="compositionally biased region" description="Basic residues" evidence="2">
    <location>
        <begin position="348"/>
        <end position="369"/>
    </location>
</feature>
<dbReference type="PANTHER" id="PTHR31353">
    <property type="entry name" value="FAM98"/>
    <property type="match status" value="1"/>
</dbReference>
<dbReference type="AlphaFoldDB" id="A0AAX4P1J9"/>
<keyword evidence="4" id="KW-1185">Reference proteome</keyword>